<evidence type="ECO:0000256" key="1">
    <source>
        <dbReference type="ARBA" id="ARBA00004141"/>
    </source>
</evidence>
<name>A0A8K0JQP7_9TREE</name>
<evidence type="ECO:0000259" key="10">
    <source>
        <dbReference type="PROSITE" id="PS50850"/>
    </source>
</evidence>
<dbReference type="InterPro" id="IPR036259">
    <property type="entry name" value="MFS_trans_sf"/>
</dbReference>
<keyword evidence="12" id="KW-1185">Reference proteome</keyword>
<dbReference type="GO" id="GO:0005351">
    <property type="term" value="F:carbohydrate:proton symporter activity"/>
    <property type="evidence" value="ECO:0007669"/>
    <property type="project" value="TreeGrafter"/>
</dbReference>
<dbReference type="InterPro" id="IPR005828">
    <property type="entry name" value="MFS_sugar_transport-like"/>
</dbReference>
<comment type="subcellular location">
    <subcellularLocation>
        <location evidence="1">Membrane</location>
        <topology evidence="1">Multi-pass membrane protein</topology>
    </subcellularLocation>
</comment>
<dbReference type="Pfam" id="PF00083">
    <property type="entry name" value="Sugar_tr"/>
    <property type="match status" value="1"/>
</dbReference>
<evidence type="ECO:0000256" key="8">
    <source>
        <dbReference type="RuleBase" id="RU003346"/>
    </source>
</evidence>
<feature type="transmembrane region" description="Helical" evidence="9">
    <location>
        <begin position="445"/>
        <end position="463"/>
    </location>
</feature>
<keyword evidence="5 9" id="KW-1133">Transmembrane helix</keyword>
<accession>A0A8K0JQP7</accession>
<evidence type="ECO:0000256" key="6">
    <source>
        <dbReference type="ARBA" id="ARBA00023136"/>
    </source>
</evidence>
<dbReference type="Gene3D" id="1.20.1250.20">
    <property type="entry name" value="MFS general substrate transporter like domains"/>
    <property type="match status" value="1"/>
</dbReference>
<dbReference type="PROSITE" id="PS50850">
    <property type="entry name" value="MFS"/>
    <property type="match status" value="1"/>
</dbReference>
<evidence type="ECO:0000256" key="3">
    <source>
        <dbReference type="ARBA" id="ARBA00022448"/>
    </source>
</evidence>
<comment type="similarity">
    <text evidence="2 8">Belongs to the major facilitator superfamily. Sugar transporter (TC 2.A.1.1) family.</text>
</comment>
<dbReference type="PROSITE" id="PS00217">
    <property type="entry name" value="SUGAR_TRANSPORT_2"/>
    <property type="match status" value="1"/>
</dbReference>
<proteinExistence type="inferred from homology"/>
<dbReference type="PANTHER" id="PTHR48022:SF53">
    <property type="entry name" value="ALPHA-GLUCOSIDE TRANSPORTER, PUTATIVE (AFU_ORTHOLOGUE AFUA_3G01700)-RELATED"/>
    <property type="match status" value="1"/>
</dbReference>
<feature type="transmembrane region" description="Helical" evidence="9">
    <location>
        <begin position="406"/>
        <end position="433"/>
    </location>
</feature>
<dbReference type="EMBL" id="JABELV010000023">
    <property type="protein sequence ID" value="KAG7562918.1"/>
    <property type="molecule type" value="Genomic_DNA"/>
</dbReference>
<dbReference type="OrthoDB" id="6612291at2759"/>
<dbReference type="FunFam" id="1.20.1250.20:FF:000078">
    <property type="entry name" value="MFS maltose transporter, putative"/>
    <property type="match status" value="1"/>
</dbReference>
<dbReference type="AlphaFoldDB" id="A0A8K0JQP7"/>
<reference evidence="11" key="1">
    <citation type="submission" date="2020-04" db="EMBL/GenBank/DDBJ databases">
        <title>Analysis of mating type loci in Filobasidium floriforme.</title>
        <authorList>
            <person name="Nowrousian M."/>
        </authorList>
    </citation>
    <scope>NUCLEOTIDE SEQUENCE</scope>
    <source>
        <strain evidence="11">CBS 6242</strain>
    </source>
</reference>
<keyword evidence="4 9" id="KW-0812">Transmembrane</keyword>
<feature type="transmembrane region" description="Helical" evidence="9">
    <location>
        <begin position="475"/>
        <end position="496"/>
    </location>
</feature>
<dbReference type="InterPro" id="IPR005829">
    <property type="entry name" value="Sugar_transporter_CS"/>
</dbReference>
<gene>
    <name evidence="11" type="ORF">FFLO_01608</name>
</gene>
<keyword evidence="6 9" id="KW-0472">Membrane</keyword>
<evidence type="ECO:0000256" key="4">
    <source>
        <dbReference type="ARBA" id="ARBA00022692"/>
    </source>
</evidence>
<evidence type="ECO:0000256" key="7">
    <source>
        <dbReference type="ARBA" id="ARBA00049119"/>
    </source>
</evidence>
<evidence type="ECO:0000313" key="11">
    <source>
        <dbReference type="EMBL" id="KAG7562918.1"/>
    </source>
</evidence>
<dbReference type="PANTHER" id="PTHR48022">
    <property type="entry name" value="PLASTIDIC GLUCOSE TRANSPORTER 4"/>
    <property type="match status" value="1"/>
</dbReference>
<dbReference type="SUPFAM" id="SSF103473">
    <property type="entry name" value="MFS general substrate transporter"/>
    <property type="match status" value="1"/>
</dbReference>
<dbReference type="GO" id="GO:0016020">
    <property type="term" value="C:membrane"/>
    <property type="evidence" value="ECO:0007669"/>
    <property type="project" value="UniProtKB-SubCell"/>
</dbReference>
<comment type="caution">
    <text evidence="11">The sequence shown here is derived from an EMBL/GenBank/DDBJ whole genome shotgun (WGS) entry which is preliminary data.</text>
</comment>
<evidence type="ECO:0000256" key="2">
    <source>
        <dbReference type="ARBA" id="ARBA00010992"/>
    </source>
</evidence>
<feature type="transmembrane region" description="Helical" evidence="9">
    <location>
        <begin position="379"/>
        <end position="400"/>
    </location>
</feature>
<feature type="transmembrane region" description="Helical" evidence="9">
    <location>
        <begin position="134"/>
        <end position="152"/>
    </location>
</feature>
<feature type="transmembrane region" description="Helical" evidence="9">
    <location>
        <begin position="353"/>
        <end position="372"/>
    </location>
</feature>
<feature type="transmembrane region" description="Helical" evidence="9">
    <location>
        <begin position="56"/>
        <end position="80"/>
    </location>
</feature>
<dbReference type="InterPro" id="IPR020846">
    <property type="entry name" value="MFS_dom"/>
</dbReference>
<keyword evidence="3 8" id="KW-0813">Transport</keyword>
<evidence type="ECO:0000256" key="5">
    <source>
        <dbReference type="ARBA" id="ARBA00022989"/>
    </source>
</evidence>
<evidence type="ECO:0000256" key="9">
    <source>
        <dbReference type="SAM" id="Phobius"/>
    </source>
</evidence>
<feature type="transmembrane region" description="Helical" evidence="9">
    <location>
        <begin position="231"/>
        <end position="252"/>
    </location>
</feature>
<dbReference type="InterPro" id="IPR003663">
    <property type="entry name" value="Sugar/inositol_transpt"/>
</dbReference>
<dbReference type="InterPro" id="IPR050360">
    <property type="entry name" value="MFS_Sugar_Transporters"/>
</dbReference>
<feature type="transmembrane region" description="Helical" evidence="9">
    <location>
        <begin position="320"/>
        <end position="341"/>
    </location>
</feature>
<protein>
    <recommendedName>
        <fullName evidence="10">Major facilitator superfamily (MFS) profile domain-containing protein</fullName>
    </recommendedName>
</protein>
<organism evidence="11 12">
    <name type="scientific">Filobasidium floriforme</name>
    <dbReference type="NCBI Taxonomy" id="5210"/>
    <lineage>
        <taxon>Eukaryota</taxon>
        <taxon>Fungi</taxon>
        <taxon>Dikarya</taxon>
        <taxon>Basidiomycota</taxon>
        <taxon>Agaricomycotina</taxon>
        <taxon>Tremellomycetes</taxon>
        <taxon>Filobasidiales</taxon>
        <taxon>Filobasidiaceae</taxon>
        <taxon>Filobasidium</taxon>
    </lineage>
</organism>
<comment type="catalytic activity">
    <reaction evidence="7">
        <text>myo-inositol(out) + H(+)(out) = myo-inositol(in) + H(+)(in)</text>
        <dbReference type="Rhea" id="RHEA:60364"/>
        <dbReference type="ChEBI" id="CHEBI:15378"/>
        <dbReference type="ChEBI" id="CHEBI:17268"/>
    </reaction>
</comment>
<evidence type="ECO:0000313" key="12">
    <source>
        <dbReference type="Proteomes" id="UP000812966"/>
    </source>
</evidence>
<sequence>MESTIINEIDGKELEAMGFGSSPEDVRKLLADAKEAYEEDQRLTIREALHRFTPAVFWAMILSVTLIMEGYDVVMIGSFYGQQQFIERFGTTEDGVKQITAAWQSGLSNSSVIGQLAGLAVGGYCMDRFGRKQTLLVALVVMTCAIFIPFFAVNLPMLAVGEFLCGLPWGCFQTLSTTYAVEVVPTVLRPILTSFVCQCWGWGIFISSGVARGALELPGDLAWRLPFGLQWIWPVPLFICFLWVPESPWFLVRQGRIEQARVSLRRLRRKGDEQETEHAITRTLASLVHTIALENRETAGASYVECFKGINRRRTEINMVVWAAQILCGNAIIGFAVLFFQRAGLSETNSFNLNMVMNSMYIFGSIICWFLMTRFGRATLYMGGMAGMLVCLLVTGGLGFKDSVGTSWAIGSLLIVQTLINMTTIGPVCYTIVAETCSSRLRAKTIVIGRIVYNLTGIFSNSVTPRMLSTTQWNWGAKSALFYAGTNILCLTWCWFRLPETMDRSFADLESLFQQGISARKFKHTKVEQFHQVVDATAMDEKKLESDHVEYA</sequence>
<dbReference type="NCBIfam" id="TIGR00879">
    <property type="entry name" value="SP"/>
    <property type="match status" value="1"/>
</dbReference>
<dbReference type="Proteomes" id="UP000812966">
    <property type="component" value="Unassembled WGS sequence"/>
</dbReference>
<dbReference type="PROSITE" id="PS00216">
    <property type="entry name" value="SUGAR_TRANSPORT_1"/>
    <property type="match status" value="1"/>
</dbReference>
<feature type="domain" description="Major facilitator superfamily (MFS) profile" evidence="10">
    <location>
        <begin position="58"/>
        <end position="502"/>
    </location>
</feature>